<dbReference type="GO" id="GO:0004567">
    <property type="term" value="F:beta-mannosidase activity"/>
    <property type="evidence" value="ECO:0007669"/>
    <property type="project" value="UniProtKB-EC"/>
</dbReference>
<dbReference type="PANTHER" id="PTHR43730">
    <property type="entry name" value="BETA-MANNOSIDASE"/>
    <property type="match status" value="1"/>
</dbReference>
<evidence type="ECO:0000256" key="3">
    <source>
        <dbReference type="ARBA" id="ARBA00012754"/>
    </source>
</evidence>
<reference evidence="14" key="1">
    <citation type="submission" date="2016-11" db="EMBL/GenBank/DDBJ databases">
        <title>The genome sequence of Colletotrichum cuscutae.</title>
        <authorList>
            <person name="Baroncelli R."/>
        </authorList>
    </citation>
    <scope>NUCLEOTIDE SEQUENCE</scope>
    <source>
        <strain evidence="14">IMI 304802</strain>
    </source>
</reference>
<feature type="domain" description="Glycoside hydrolase family 2 immunoglobulin-like beta-sandwich" evidence="11">
    <location>
        <begin position="213"/>
        <end position="323"/>
    </location>
</feature>
<evidence type="ECO:0000259" key="12">
    <source>
        <dbReference type="Pfam" id="PF17786"/>
    </source>
</evidence>
<keyword evidence="6" id="KW-0326">Glycosidase</keyword>
<evidence type="ECO:0000256" key="9">
    <source>
        <dbReference type="ARBA" id="ARBA00041069"/>
    </source>
</evidence>
<sequence length="911" mass="102847">MTSLSRHELSKGWTFKQQDDTSENAWLPVPSIPSQVHVDLLANKKIPDPFLDMNELAVQWVAGKAWIYRLAFPTPPDFTTPAAEAEAEAEVPGTTAVTDLVFGGLDTFATITLNGTQILTSDNMFLSHRVNVTQHLKTDGDRANLLEIVFDSALLRGRQLVEDHAHEHRFIARQTEQGRIPVRKAQYHWGWDWGPILVTAGIWKPVYLERYVARIDDVWVKSEVSPDLGSVSGQVIVKTQGSGADEVAVVFSLGDEVVLEKRLVVAEDGTAKADFCLEKPKLWYPLNNGPQTLYTITTTLHHAPDVSNQGQLLAAHTQRTGFRRAQLIQEPDALGKSFYFRINNADVFAGGSCWIPADSFHATIPPSRYRAWAAQLAASNQNMLRIWGGGVYESSVLMEACDELGVLVWHDFCFACGSYPTYPSFLASVEAEARQNLARLRRHPSIVIWAGNNEDYQVQERYKLEYRFEEDKDPESWLRSGFPARYLYEYLLPKIVEEESPHAVYHPSSPWGDGKPTADPTVGDIHQWNSKSLLFLPLFRGTAQIEMTNTTEPVWHGAMNKYQESHLLTGRFVSEFGMEGYPHLTTTTAMLTSTAQRRPGSMALDFRNKAYDHERRMMTYIVENFRVRYDLEWFTYLTQLMQAETMTFAYKAWRRDWGTSGKRRCGGALVWQLNDCWPTVSWAIVDYWLVRKPAFYAIGRALRGVDVGVGRRVDEWTKCHADPTLAARGTEFDVWIASAKTDAVAGELVVRFISIETGEEIRGRIEKKVVAEGNATTEVIEKHKIVALREKLGDASVPFHPEEDDPFVIHATLFVDGNAMAEDTAWPQPLKYIDFSDRKVHVEVRNGTLVVSAERPVKGFIIQEERGMKLSDNGFDVVPGEERTVYVEGYDVQKLRWTYLGAPEASLGLSA</sequence>
<dbReference type="Gene3D" id="2.60.120.260">
    <property type="entry name" value="Galactose-binding domain-like"/>
    <property type="match status" value="1"/>
</dbReference>
<dbReference type="InterPro" id="IPR054593">
    <property type="entry name" value="Beta-mannosidase-like_N2"/>
</dbReference>
<protein>
    <recommendedName>
        <fullName evidence="9">Beta-mannosidase B</fullName>
        <ecNumber evidence="3">3.2.1.25</ecNumber>
    </recommendedName>
    <alternativeName>
        <fullName evidence="10">Mannanase B</fullName>
    </alternativeName>
</protein>
<dbReference type="FunFam" id="2.60.120.260:FF:000118">
    <property type="entry name" value="Beta-mannosidase B"/>
    <property type="match status" value="1"/>
</dbReference>
<comment type="similarity">
    <text evidence="8">Belongs to the glycosyl hydrolase 2 family. Beta-mannosidase B subfamily.</text>
</comment>
<dbReference type="SUPFAM" id="SSF51445">
    <property type="entry name" value="(Trans)glycosidases"/>
    <property type="match status" value="1"/>
</dbReference>
<feature type="domain" description="Mannosidase Ig/CBM-like" evidence="12">
    <location>
        <begin position="730"/>
        <end position="832"/>
    </location>
</feature>
<gene>
    <name evidence="14" type="ORF">CCUS01_02398</name>
</gene>
<dbReference type="Pfam" id="PF00703">
    <property type="entry name" value="Glyco_hydro_2"/>
    <property type="match status" value="1"/>
</dbReference>
<dbReference type="EMBL" id="MPDP01000315">
    <property type="protein sequence ID" value="KAK1446839.1"/>
    <property type="molecule type" value="Genomic_DNA"/>
</dbReference>
<dbReference type="InterPro" id="IPR013783">
    <property type="entry name" value="Ig-like_fold"/>
</dbReference>
<evidence type="ECO:0000256" key="5">
    <source>
        <dbReference type="ARBA" id="ARBA00023277"/>
    </source>
</evidence>
<comment type="catalytic activity">
    <reaction evidence="1">
        <text>Hydrolysis of terminal, non-reducing beta-D-mannose residues in beta-D-mannosides.</text>
        <dbReference type="EC" id="3.2.1.25"/>
    </reaction>
</comment>
<dbReference type="InterPro" id="IPR006102">
    <property type="entry name" value="Ig-like_GH2"/>
</dbReference>
<dbReference type="SUPFAM" id="SSF49303">
    <property type="entry name" value="beta-Galactosidase/glucuronidase domain"/>
    <property type="match status" value="2"/>
</dbReference>
<keyword evidence="15" id="KW-1185">Reference proteome</keyword>
<evidence type="ECO:0000256" key="4">
    <source>
        <dbReference type="ARBA" id="ARBA00022801"/>
    </source>
</evidence>
<evidence type="ECO:0000259" key="13">
    <source>
        <dbReference type="Pfam" id="PF22666"/>
    </source>
</evidence>
<dbReference type="Gene3D" id="2.60.40.10">
    <property type="entry name" value="Immunoglobulins"/>
    <property type="match status" value="1"/>
</dbReference>
<evidence type="ECO:0000256" key="10">
    <source>
        <dbReference type="ARBA" id="ARBA00041614"/>
    </source>
</evidence>
<dbReference type="InterPro" id="IPR041447">
    <property type="entry name" value="Mannosidase_ig"/>
</dbReference>
<dbReference type="PANTHER" id="PTHR43730:SF1">
    <property type="entry name" value="BETA-MANNOSIDASE"/>
    <property type="match status" value="1"/>
</dbReference>
<dbReference type="SUPFAM" id="SSF49785">
    <property type="entry name" value="Galactose-binding domain-like"/>
    <property type="match status" value="1"/>
</dbReference>
<evidence type="ECO:0000256" key="1">
    <source>
        <dbReference type="ARBA" id="ARBA00000829"/>
    </source>
</evidence>
<evidence type="ECO:0000256" key="6">
    <source>
        <dbReference type="ARBA" id="ARBA00023295"/>
    </source>
</evidence>
<keyword evidence="4 14" id="KW-0378">Hydrolase</keyword>
<dbReference type="GO" id="GO:0006516">
    <property type="term" value="P:glycoprotein catabolic process"/>
    <property type="evidence" value="ECO:0007669"/>
    <property type="project" value="TreeGrafter"/>
</dbReference>
<dbReference type="InterPro" id="IPR050887">
    <property type="entry name" value="Beta-mannosidase_GH2"/>
</dbReference>
<dbReference type="InterPro" id="IPR017853">
    <property type="entry name" value="GH"/>
</dbReference>
<keyword evidence="7" id="KW-0624">Polysaccharide degradation</keyword>
<organism evidence="14 15">
    <name type="scientific">Colletotrichum cuscutae</name>
    <dbReference type="NCBI Taxonomy" id="1209917"/>
    <lineage>
        <taxon>Eukaryota</taxon>
        <taxon>Fungi</taxon>
        <taxon>Dikarya</taxon>
        <taxon>Ascomycota</taxon>
        <taxon>Pezizomycotina</taxon>
        <taxon>Sordariomycetes</taxon>
        <taxon>Hypocreomycetidae</taxon>
        <taxon>Glomerellales</taxon>
        <taxon>Glomerellaceae</taxon>
        <taxon>Colletotrichum</taxon>
        <taxon>Colletotrichum acutatum species complex</taxon>
    </lineage>
</organism>
<dbReference type="Pfam" id="PF22666">
    <property type="entry name" value="Glyco_hydro_2_N2"/>
    <property type="match status" value="1"/>
</dbReference>
<dbReference type="InterPro" id="IPR008979">
    <property type="entry name" value="Galactose-bd-like_sf"/>
</dbReference>
<dbReference type="EC" id="3.2.1.25" evidence="3"/>
<dbReference type="Gene3D" id="3.20.20.80">
    <property type="entry name" value="Glycosidases"/>
    <property type="match status" value="1"/>
</dbReference>
<proteinExistence type="inferred from homology"/>
<evidence type="ECO:0000256" key="7">
    <source>
        <dbReference type="ARBA" id="ARBA00023326"/>
    </source>
</evidence>
<feature type="domain" description="Beta-mannosidase-like galactose-binding" evidence="13">
    <location>
        <begin position="13"/>
        <end position="204"/>
    </location>
</feature>
<evidence type="ECO:0000256" key="8">
    <source>
        <dbReference type="ARBA" id="ARBA00038429"/>
    </source>
</evidence>
<evidence type="ECO:0000256" key="2">
    <source>
        <dbReference type="ARBA" id="ARBA00004740"/>
    </source>
</evidence>
<dbReference type="AlphaFoldDB" id="A0AAI9TVU2"/>
<dbReference type="Pfam" id="PF17786">
    <property type="entry name" value="Mannosidase_ig"/>
    <property type="match status" value="1"/>
</dbReference>
<comment type="pathway">
    <text evidence="2">Glycan metabolism; N-glycan degradation.</text>
</comment>
<evidence type="ECO:0000313" key="14">
    <source>
        <dbReference type="EMBL" id="KAK1446839.1"/>
    </source>
</evidence>
<dbReference type="GO" id="GO:0000272">
    <property type="term" value="P:polysaccharide catabolic process"/>
    <property type="evidence" value="ECO:0007669"/>
    <property type="project" value="UniProtKB-KW"/>
</dbReference>
<comment type="caution">
    <text evidence="14">The sequence shown here is derived from an EMBL/GenBank/DDBJ whole genome shotgun (WGS) entry which is preliminary data.</text>
</comment>
<dbReference type="Proteomes" id="UP001239213">
    <property type="component" value="Unassembled WGS sequence"/>
</dbReference>
<dbReference type="InterPro" id="IPR036156">
    <property type="entry name" value="Beta-gal/glucu_dom_sf"/>
</dbReference>
<dbReference type="FunFam" id="3.20.20.80:FF:000050">
    <property type="entry name" value="Beta-mannosidase B"/>
    <property type="match status" value="1"/>
</dbReference>
<evidence type="ECO:0000313" key="15">
    <source>
        <dbReference type="Proteomes" id="UP001239213"/>
    </source>
</evidence>
<name>A0AAI9TVU2_9PEZI</name>
<accession>A0AAI9TVU2</accession>
<keyword evidence="5" id="KW-0119">Carbohydrate metabolism</keyword>
<evidence type="ECO:0000259" key="11">
    <source>
        <dbReference type="Pfam" id="PF00703"/>
    </source>
</evidence>